<accession>A0A143DFS9</accession>
<evidence type="ECO:0000256" key="1">
    <source>
        <dbReference type="ARBA" id="ARBA00003416"/>
    </source>
</evidence>
<dbReference type="PANTHER" id="PTHR30563:SF0">
    <property type="entry name" value="DNA RECOMBINATION PROTEIN RMUC"/>
    <property type="match status" value="1"/>
</dbReference>
<keyword evidence="4 6" id="KW-0175">Coiled coil</keyword>
<sequence length="523" mass="58335">MPSLLLDVFLVTLSLGCAALASILWRNSAKIRETLSVTENERERLSVAWHESECTRAVLQERISHLVDLEDELRQQHALRRHLEQELGSLRETAGRLETVNQEQKDRLSVAERMSSQMTTKLEHLERERADLQSRLAVVTETLEQERRQANERLALLKDARDQMGKEFRVLAEGVITQHSTTFTRQNREQIEAILAPMRQKLSEFQQGLQSAHVESSKDRAALAEQIRTLTETGARMSSETHNLTQALKGKSKTQGAWGEMVLTSILERSGLREGEEYQSQETFTTEDGKRLRPDVVVYLPGGQKVIVDSKVSLTAFEACINAETDAERTAQAKAHVTSLRNHIRDLSGKTYQNLPGIQLDYVILFVPIEGALALALQEEPELTACAAEANIAIATPTTLMIALRTIAAVWKVERRNSNAEEIAALAGKMYDKLTGFVEDMQMIGTRLNQTHKSYDAAMNKLSSGHGNLLRQAQRVYELGGKASKKLPPELVSEDTPAPLQPALPPASTEITPQRQHTLTTGI</sequence>
<feature type="region of interest" description="Disordered" evidence="7">
    <location>
        <begin position="487"/>
        <end position="523"/>
    </location>
</feature>
<dbReference type="KEGG" id="hjo:AY555_06935"/>
<evidence type="ECO:0000256" key="7">
    <source>
        <dbReference type="SAM" id="MobiDB-lite"/>
    </source>
</evidence>
<dbReference type="Proteomes" id="UP000076066">
    <property type="component" value="Chromosome"/>
</dbReference>
<evidence type="ECO:0000313" key="9">
    <source>
        <dbReference type="Proteomes" id="UP000076066"/>
    </source>
</evidence>
<name>A0A143DFS9_9PROT</name>
<dbReference type="AlphaFoldDB" id="A0A143DFS9"/>
<evidence type="ECO:0000256" key="3">
    <source>
        <dbReference type="ARBA" id="ARBA00021840"/>
    </source>
</evidence>
<dbReference type="GO" id="GO:0006310">
    <property type="term" value="P:DNA recombination"/>
    <property type="evidence" value="ECO:0007669"/>
    <property type="project" value="UniProtKB-KW"/>
</dbReference>
<dbReference type="OrthoDB" id="370725at2"/>
<evidence type="ECO:0000313" key="8">
    <source>
        <dbReference type="EMBL" id="AMW34958.1"/>
    </source>
</evidence>
<reference evidence="8 9" key="1">
    <citation type="submission" date="2016-02" db="EMBL/GenBank/DDBJ databases">
        <title>Complete Genome of H5569, the type strain of the newly described species Haematospirillium jordaniae.</title>
        <authorList>
            <person name="Nicholson A.C."/>
            <person name="Humrighouse B.W."/>
            <person name="Loparov V."/>
            <person name="McQuiston J.R."/>
        </authorList>
    </citation>
    <scope>NUCLEOTIDE SEQUENCE [LARGE SCALE GENOMIC DNA]</scope>
    <source>
        <strain evidence="8 9">H5569</strain>
    </source>
</reference>
<feature type="coiled-coil region" evidence="6">
    <location>
        <begin position="66"/>
        <end position="167"/>
    </location>
</feature>
<organism evidence="8 9">
    <name type="scientific">Haematospirillum jordaniae</name>
    <dbReference type="NCBI Taxonomy" id="1549855"/>
    <lineage>
        <taxon>Bacteria</taxon>
        <taxon>Pseudomonadati</taxon>
        <taxon>Pseudomonadota</taxon>
        <taxon>Alphaproteobacteria</taxon>
        <taxon>Rhodospirillales</taxon>
        <taxon>Novispirillaceae</taxon>
        <taxon>Haematospirillum</taxon>
    </lineage>
</organism>
<proteinExistence type="inferred from homology"/>
<dbReference type="STRING" id="1549855.AY555_06935"/>
<comment type="similarity">
    <text evidence="2">Belongs to the RmuC family.</text>
</comment>
<keyword evidence="5" id="KW-0233">DNA recombination</keyword>
<dbReference type="GeneID" id="53316888"/>
<evidence type="ECO:0000256" key="6">
    <source>
        <dbReference type="SAM" id="Coils"/>
    </source>
</evidence>
<evidence type="ECO:0000256" key="4">
    <source>
        <dbReference type="ARBA" id="ARBA00023054"/>
    </source>
</evidence>
<evidence type="ECO:0000256" key="5">
    <source>
        <dbReference type="ARBA" id="ARBA00023172"/>
    </source>
</evidence>
<gene>
    <name evidence="8" type="ORF">AY555_06935</name>
</gene>
<dbReference type="InterPro" id="IPR003798">
    <property type="entry name" value="DNA_recombination_RmuC"/>
</dbReference>
<protein>
    <recommendedName>
        <fullName evidence="3">DNA recombination protein RmuC homolog</fullName>
    </recommendedName>
</protein>
<dbReference type="Pfam" id="PF02646">
    <property type="entry name" value="RmuC"/>
    <property type="match status" value="1"/>
</dbReference>
<dbReference type="RefSeq" id="WP_066135095.1">
    <property type="nucleotide sequence ID" value="NZ_CP014525.1"/>
</dbReference>
<comment type="function">
    <text evidence="1">Involved in DNA recombination.</text>
</comment>
<dbReference type="PANTHER" id="PTHR30563">
    <property type="entry name" value="DNA RECOMBINATION PROTEIN RMUC"/>
    <property type="match status" value="1"/>
</dbReference>
<keyword evidence="9" id="KW-1185">Reference proteome</keyword>
<evidence type="ECO:0000256" key="2">
    <source>
        <dbReference type="ARBA" id="ARBA00009840"/>
    </source>
</evidence>
<feature type="compositionally biased region" description="Polar residues" evidence="7">
    <location>
        <begin position="509"/>
        <end position="523"/>
    </location>
</feature>
<dbReference type="EMBL" id="CP014525">
    <property type="protein sequence ID" value="AMW34958.1"/>
    <property type="molecule type" value="Genomic_DNA"/>
</dbReference>